<dbReference type="eggNOG" id="COG0577">
    <property type="taxonomic scope" value="Bacteria"/>
</dbReference>
<organism evidence="9 10">
    <name type="scientific">Epilithonimonas lactis</name>
    <dbReference type="NCBI Taxonomy" id="421072"/>
    <lineage>
        <taxon>Bacteria</taxon>
        <taxon>Pseudomonadati</taxon>
        <taxon>Bacteroidota</taxon>
        <taxon>Flavobacteriia</taxon>
        <taxon>Flavobacteriales</taxon>
        <taxon>Weeksellaceae</taxon>
        <taxon>Chryseobacterium group</taxon>
        <taxon>Epilithonimonas</taxon>
    </lineage>
</organism>
<evidence type="ECO:0000256" key="5">
    <source>
        <dbReference type="ARBA" id="ARBA00023136"/>
    </source>
</evidence>
<dbReference type="AlphaFoldDB" id="A0A085BEX0"/>
<name>A0A085BEX0_9FLAO</name>
<reference evidence="9 10" key="1">
    <citation type="submission" date="2014-07" db="EMBL/GenBank/DDBJ databases">
        <title>Epilithonimonas lactis LMG 22401 Genome.</title>
        <authorList>
            <person name="Pipes S.E."/>
            <person name="Stropko S.J."/>
        </authorList>
    </citation>
    <scope>NUCLEOTIDE SEQUENCE [LARGE SCALE GENOMIC DNA]</scope>
    <source>
        <strain evidence="9 10">LMG 24401</strain>
    </source>
</reference>
<dbReference type="RefSeq" id="WP_034976716.1">
    <property type="nucleotide sequence ID" value="NZ_FOFI01000001.1"/>
</dbReference>
<gene>
    <name evidence="9" type="ORF">IO89_12370</name>
</gene>
<keyword evidence="2" id="KW-1003">Cell membrane</keyword>
<comment type="subcellular location">
    <subcellularLocation>
        <location evidence="1">Cell membrane</location>
        <topology evidence="1">Multi-pass membrane protein</topology>
    </subcellularLocation>
</comment>
<dbReference type="Proteomes" id="UP000028623">
    <property type="component" value="Unassembled WGS sequence"/>
</dbReference>
<keyword evidence="4 6" id="KW-1133">Transmembrane helix</keyword>
<feature type="transmembrane region" description="Helical" evidence="6">
    <location>
        <begin position="379"/>
        <end position="404"/>
    </location>
</feature>
<feature type="transmembrane region" description="Helical" evidence="6">
    <location>
        <begin position="768"/>
        <end position="791"/>
    </location>
</feature>
<evidence type="ECO:0008006" key="11">
    <source>
        <dbReference type="Google" id="ProtNLM"/>
    </source>
</evidence>
<proteinExistence type="predicted"/>
<evidence type="ECO:0000313" key="10">
    <source>
        <dbReference type="Proteomes" id="UP000028623"/>
    </source>
</evidence>
<evidence type="ECO:0000256" key="3">
    <source>
        <dbReference type="ARBA" id="ARBA00022692"/>
    </source>
</evidence>
<evidence type="ECO:0000256" key="6">
    <source>
        <dbReference type="SAM" id="Phobius"/>
    </source>
</evidence>
<evidence type="ECO:0000256" key="1">
    <source>
        <dbReference type="ARBA" id="ARBA00004651"/>
    </source>
</evidence>
<feature type="domain" description="ABC3 transporter permease C-terminal" evidence="7">
    <location>
        <begin position="295"/>
        <end position="406"/>
    </location>
</feature>
<feature type="transmembrane region" description="Helical" evidence="6">
    <location>
        <begin position="21"/>
        <end position="41"/>
    </location>
</feature>
<feature type="domain" description="MacB-like periplasmic core" evidence="8">
    <location>
        <begin position="434"/>
        <end position="647"/>
    </location>
</feature>
<feature type="transmembrane region" description="Helical" evidence="6">
    <location>
        <begin position="425"/>
        <end position="448"/>
    </location>
</feature>
<dbReference type="EMBL" id="JPLY01000004">
    <property type="protein sequence ID" value="KFC21015.1"/>
    <property type="molecule type" value="Genomic_DNA"/>
</dbReference>
<dbReference type="STRING" id="421072.SAMN04488097_0362"/>
<protein>
    <recommendedName>
        <fullName evidence="11">ABC transport system permease protein</fullName>
    </recommendedName>
</protein>
<feature type="transmembrane region" description="Helical" evidence="6">
    <location>
        <begin position="290"/>
        <end position="311"/>
    </location>
</feature>
<feature type="transmembrane region" description="Helical" evidence="6">
    <location>
        <begin position="336"/>
        <end position="359"/>
    </location>
</feature>
<dbReference type="OrthoDB" id="8740261at2"/>
<dbReference type="PANTHER" id="PTHR30572:SF18">
    <property type="entry name" value="ABC-TYPE MACROLIDE FAMILY EXPORT SYSTEM PERMEASE COMPONENT 2"/>
    <property type="match status" value="1"/>
</dbReference>
<dbReference type="InterPro" id="IPR003838">
    <property type="entry name" value="ABC3_permease_C"/>
</dbReference>
<feature type="transmembrane region" description="Helical" evidence="6">
    <location>
        <begin position="734"/>
        <end position="753"/>
    </location>
</feature>
<evidence type="ECO:0000259" key="7">
    <source>
        <dbReference type="Pfam" id="PF02687"/>
    </source>
</evidence>
<sequence length="805" mass="92398">MLNNWLKIALINYKKNWLSTIINLFGLTIGLTGFMLILMHWNDEESFERWNPGKDNIYYFQTYHKPENSYGNNISIPMAKRAKELIPGVQDYVLFNGSGIGLKMTTKVKTVFQKEGMTATESFFKLFPFKLVSGSYKDALKGESAIALSTEAAKNLFGKTNVAGESVKFDNKNYVVTAVYELPKENSQIKPEFVIHPSMEQFKGDEKNWGNFNYGSFFMLKPGTDPKVVQQKFVKDVFEYRASLDKDSAGMTIQQYLDLYGPTDSILTPLVEIKLHAKASWFGPVDFKTLMILFTLSVLIVILSAINFINLKTAQASQRAKEIGVRKAIGSTKTNLVFQFLMETFLICMASYLLALALTELLLPSFNKFYDKEMVMNDWHIYFYSFAMVLMVTLISGLIPATYLSNFKAIETLKGNFARSKHGVWLRNGILTLQLIISSFFIIGGLIVNQQVNYMMNKDLGYSGKQIMMINFSESDPKPWLKYERLKTEMKKIKGVVDISYGEAVPGNGRSSSSNMDYKDKSIQGQHGSMDYNYLKFINVKLKTGRWLNPNLSSDTINNVMVNEAFVRKFGWKDEDALKNEIRPGFDNKNYKIVGVVKDFNIRSLRTKVEPIIFFHYRETEWKKFNVYNIQLKINPNDIDGTVKRLKAYWQNNVERGYPFDYYFLDQQFAKTFEKYQKQQTLFTILNAMVLMVALLGLFALSSLMIEQKLKDVAIRKTLGASDGTLIVGLTKQFLWITLIAVIISIPISYYLMNEWLKDFAYRIDMPVFPFVLSLISLLILTFAVVSVKAYQATKVNLVKYLKYE</sequence>
<keyword evidence="3 6" id="KW-0812">Transmembrane</keyword>
<dbReference type="Pfam" id="PF12704">
    <property type="entry name" value="MacB_PCD"/>
    <property type="match status" value="2"/>
</dbReference>
<feature type="transmembrane region" description="Helical" evidence="6">
    <location>
        <begin position="682"/>
        <end position="706"/>
    </location>
</feature>
<comment type="caution">
    <text evidence="9">The sequence shown here is derived from an EMBL/GenBank/DDBJ whole genome shotgun (WGS) entry which is preliminary data.</text>
</comment>
<dbReference type="Pfam" id="PF02687">
    <property type="entry name" value="FtsX"/>
    <property type="match status" value="2"/>
</dbReference>
<evidence type="ECO:0000256" key="2">
    <source>
        <dbReference type="ARBA" id="ARBA00022475"/>
    </source>
</evidence>
<dbReference type="PANTHER" id="PTHR30572">
    <property type="entry name" value="MEMBRANE COMPONENT OF TRANSPORTER-RELATED"/>
    <property type="match status" value="1"/>
</dbReference>
<evidence type="ECO:0000259" key="8">
    <source>
        <dbReference type="Pfam" id="PF12704"/>
    </source>
</evidence>
<evidence type="ECO:0000256" key="4">
    <source>
        <dbReference type="ARBA" id="ARBA00022989"/>
    </source>
</evidence>
<dbReference type="InterPro" id="IPR050250">
    <property type="entry name" value="Macrolide_Exporter_MacB"/>
</dbReference>
<dbReference type="InterPro" id="IPR025857">
    <property type="entry name" value="MacB_PCD"/>
</dbReference>
<feature type="domain" description="MacB-like periplasmic core" evidence="8">
    <location>
        <begin position="20"/>
        <end position="232"/>
    </location>
</feature>
<accession>A0A085BEX0</accession>
<keyword evidence="10" id="KW-1185">Reference proteome</keyword>
<feature type="domain" description="ABC3 transporter permease C-terminal" evidence="7">
    <location>
        <begin position="686"/>
        <end position="797"/>
    </location>
</feature>
<keyword evidence="5 6" id="KW-0472">Membrane</keyword>
<dbReference type="GO" id="GO:0022857">
    <property type="term" value="F:transmembrane transporter activity"/>
    <property type="evidence" value="ECO:0007669"/>
    <property type="project" value="TreeGrafter"/>
</dbReference>
<evidence type="ECO:0000313" key="9">
    <source>
        <dbReference type="EMBL" id="KFC21015.1"/>
    </source>
</evidence>
<dbReference type="GO" id="GO:0005886">
    <property type="term" value="C:plasma membrane"/>
    <property type="evidence" value="ECO:0007669"/>
    <property type="project" value="UniProtKB-SubCell"/>
</dbReference>